<dbReference type="AlphaFoldDB" id="A0A2H1ECN6"/>
<sequence length="274" mass="32187">MSLNTLSFKECTTNRIKNRAGRSFLDVHTMLEHFCIISYKVPVKKIAHFIPEPFKLWTYIDNGEEYALVSAVPFMDQDFCFYKISKRLTFSFFQTNFRTYIIDKRTHNHAAWFFGTTLGSMSSIIPKRIWNMPWQYATYNFEFDRKNGLYTKYQMYFTSKMGNGTIAIKNTGNNSPLLEGFNTIDEQIHILTHPVIGYYNISDTKLGTYEIWHPKMDLKEACSENLYFELFEKLGFLTKQEMNSPHSILTTPFIEFDILLPPKTLKRSLLKTPN</sequence>
<dbReference type="KEGG" id="tmar:MARIT_2811"/>
<name>A0A2H1ECN6_9FLAO</name>
<reference evidence="1 2" key="1">
    <citation type="submission" date="2016-11" db="EMBL/GenBank/DDBJ databases">
        <authorList>
            <person name="Jaros S."/>
            <person name="Januszkiewicz K."/>
            <person name="Wedrychowicz H."/>
        </authorList>
    </citation>
    <scope>NUCLEOTIDE SEQUENCE [LARGE SCALE GENOMIC DNA]</scope>
    <source>
        <strain evidence="1">NCIMB 2154T</strain>
    </source>
</reference>
<dbReference type="InterPro" id="IPR018644">
    <property type="entry name" value="DUF2071"/>
</dbReference>
<gene>
    <name evidence="1" type="ORF">MARIT_2811</name>
</gene>
<evidence type="ECO:0000313" key="1">
    <source>
        <dbReference type="EMBL" id="SFZ84576.1"/>
    </source>
</evidence>
<proteinExistence type="predicted"/>
<accession>A0A2H1ECN6</accession>
<dbReference type="OrthoDB" id="5707016at2"/>
<evidence type="ECO:0008006" key="3">
    <source>
        <dbReference type="Google" id="ProtNLM"/>
    </source>
</evidence>
<dbReference type="RefSeq" id="WP_100211785.1">
    <property type="nucleotide sequence ID" value="NZ_CP138495.1"/>
</dbReference>
<dbReference type="Proteomes" id="UP000231564">
    <property type="component" value="Chromosome MARIT"/>
</dbReference>
<dbReference type="SUPFAM" id="SSF160104">
    <property type="entry name" value="Acetoacetate decarboxylase-like"/>
    <property type="match status" value="1"/>
</dbReference>
<evidence type="ECO:0000313" key="2">
    <source>
        <dbReference type="Proteomes" id="UP000231564"/>
    </source>
</evidence>
<protein>
    <recommendedName>
        <fullName evidence="3">DUF2071 domain-containing protein</fullName>
    </recommendedName>
</protein>
<keyword evidence="2" id="KW-1185">Reference proteome</keyword>
<organism evidence="1 2">
    <name type="scientific">Tenacibaculum maritimum NCIMB 2154</name>
    <dbReference type="NCBI Taxonomy" id="1349785"/>
    <lineage>
        <taxon>Bacteria</taxon>
        <taxon>Pseudomonadati</taxon>
        <taxon>Bacteroidota</taxon>
        <taxon>Flavobacteriia</taxon>
        <taxon>Flavobacteriales</taxon>
        <taxon>Flavobacteriaceae</taxon>
        <taxon>Tenacibaculum</taxon>
    </lineage>
</organism>
<dbReference type="GeneID" id="47724265"/>
<dbReference type="InterPro" id="IPR023375">
    <property type="entry name" value="ADC_dom_sf"/>
</dbReference>
<dbReference type="EMBL" id="LT634361">
    <property type="protein sequence ID" value="SFZ84576.1"/>
    <property type="molecule type" value="Genomic_DNA"/>
</dbReference>
<dbReference type="Pfam" id="PF09844">
    <property type="entry name" value="DUF2071"/>
    <property type="match status" value="1"/>
</dbReference>